<proteinExistence type="predicted"/>
<dbReference type="Proteomes" id="UP000424527">
    <property type="component" value="Unassembled WGS sequence"/>
</dbReference>
<dbReference type="GO" id="GO:0030246">
    <property type="term" value="F:carbohydrate binding"/>
    <property type="evidence" value="ECO:0007669"/>
    <property type="project" value="UniProtKB-KW"/>
</dbReference>
<sequence>MASVLQLHGLLPVPLPTSTESMWPFPILWRQLSCLFLRSATEFRSQELRKPFHRAMVLCLGLLSVFLLGSSASASTVNRGTIHDSMAELFMTKANLTERLQASNDKLSSISEERDLLKANLTEMAKELDRLQSLSKQKKTCPSQWIMFRCSCYFFSTVSDSWGKGRQDCRDTGADLVMIDSYEEQVM</sequence>
<evidence type="ECO:0000313" key="2">
    <source>
        <dbReference type="EMBL" id="KAE8299767.1"/>
    </source>
</evidence>
<accession>A0A6G0J840</accession>
<dbReference type="GO" id="GO:0004888">
    <property type="term" value="F:transmembrane signaling receptor activity"/>
    <property type="evidence" value="ECO:0007669"/>
    <property type="project" value="InterPro"/>
</dbReference>
<dbReference type="PANTHER" id="PTHR15028">
    <property type="entry name" value="CD72-RELATED"/>
    <property type="match status" value="1"/>
</dbReference>
<dbReference type="SUPFAM" id="SSF56436">
    <property type="entry name" value="C-type lectin-like"/>
    <property type="match status" value="1"/>
</dbReference>
<dbReference type="InterPro" id="IPR016186">
    <property type="entry name" value="C-type_lectin-like/link_sf"/>
</dbReference>
<feature type="coiled-coil region" evidence="1">
    <location>
        <begin position="93"/>
        <end position="134"/>
    </location>
</feature>
<dbReference type="InterPro" id="IPR016187">
    <property type="entry name" value="CTDL_fold"/>
</dbReference>
<keyword evidence="3" id="KW-1185">Reference proteome</keyword>
<evidence type="ECO:0000256" key="1">
    <source>
        <dbReference type="SAM" id="Coils"/>
    </source>
</evidence>
<gene>
    <name evidence="2" type="ORF">D5F01_LYC02184</name>
</gene>
<comment type="caution">
    <text evidence="2">The sequence shown here is derived from an EMBL/GenBank/DDBJ whole genome shotgun (WGS) entry which is preliminary data.</text>
</comment>
<organism evidence="2 3">
    <name type="scientific">Larimichthys crocea</name>
    <name type="common">Large yellow croaker</name>
    <name type="synonym">Pseudosciaena crocea</name>
    <dbReference type="NCBI Taxonomy" id="215358"/>
    <lineage>
        <taxon>Eukaryota</taxon>
        <taxon>Metazoa</taxon>
        <taxon>Chordata</taxon>
        <taxon>Craniata</taxon>
        <taxon>Vertebrata</taxon>
        <taxon>Euteleostomi</taxon>
        <taxon>Actinopterygii</taxon>
        <taxon>Neopterygii</taxon>
        <taxon>Teleostei</taxon>
        <taxon>Neoteleostei</taxon>
        <taxon>Acanthomorphata</taxon>
        <taxon>Eupercaria</taxon>
        <taxon>Sciaenidae</taxon>
        <taxon>Larimichthys</taxon>
    </lineage>
</organism>
<dbReference type="AlphaFoldDB" id="A0A6G0J840"/>
<dbReference type="GO" id="GO:0005886">
    <property type="term" value="C:plasma membrane"/>
    <property type="evidence" value="ECO:0007669"/>
    <property type="project" value="InterPro"/>
</dbReference>
<dbReference type="Gene3D" id="3.10.100.10">
    <property type="entry name" value="Mannose-Binding Protein A, subunit A"/>
    <property type="match status" value="1"/>
</dbReference>
<dbReference type="EMBL" id="REGW02000002">
    <property type="protein sequence ID" value="KAE8299767.1"/>
    <property type="molecule type" value="Genomic_DNA"/>
</dbReference>
<keyword evidence="1" id="KW-0175">Coiled coil</keyword>
<name>A0A6G0J840_LARCR</name>
<protein>
    <submittedName>
        <fullName evidence="2">C-type lectin domain family 4 member C Blood dendritic cell antigen 2</fullName>
    </submittedName>
</protein>
<reference evidence="2 3" key="1">
    <citation type="submission" date="2019-07" db="EMBL/GenBank/DDBJ databases">
        <title>Chromosome genome assembly for large yellow croaker.</title>
        <authorList>
            <person name="Xiao S."/>
        </authorList>
    </citation>
    <scope>NUCLEOTIDE SEQUENCE [LARGE SCALE GENOMIC DNA]</scope>
    <source>
        <strain evidence="2">JMULYC20181020</strain>
        <tissue evidence="2">Muscle</tissue>
    </source>
</reference>
<dbReference type="PANTHER" id="PTHR15028:SF6">
    <property type="entry name" value="B-CELL DIFFERENTIATION ANTIGEN CD72"/>
    <property type="match status" value="1"/>
</dbReference>
<evidence type="ECO:0000313" key="3">
    <source>
        <dbReference type="Proteomes" id="UP000424527"/>
    </source>
</evidence>
<dbReference type="InterPro" id="IPR039689">
    <property type="entry name" value="CD72"/>
</dbReference>
<keyword evidence="2" id="KW-0430">Lectin</keyword>